<dbReference type="EMBL" id="JABFAA010000006">
    <property type="protein sequence ID" value="MBA0684595.1"/>
    <property type="molecule type" value="Genomic_DNA"/>
</dbReference>
<organism evidence="1 2">
    <name type="scientific">Gossypium aridum</name>
    <name type="common">American cotton</name>
    <name type="synonym">Erioxylum aridum</name>
    <dbReference type="NCBI Taxonomy" id="34290"/>
    <lineage>
        <taxon>Eukaryota</taxon>
        <taxon>Viridiplantae</taxon>
        <taxon>Streptophyta</taxon>
        <taxon>Embryophyta</taxon>
        <taxon>Tracheophyta</taxon>
        <taxon>Spermatophyta</taxon>
        <taxon>Magnoliopsida</taxon>
        <taxon>eudicotyledons</taxon>
        <taxon>Gunneridae</taxon>
        <taxon>Pentapetalae</taxon>
        <taxon>rosids</taxon>
        <taxon>malvids</taxon>
        <taxon>Malvales</taxon>
        <taxon>Malvaceae</taxon>
        <taxon>Malvoideae</taxon>
        <taxon>Gossypium</taxon>
    </lineage>
</organism>
<keyword evidence="2" id="KW-1185">Reference proteome</keyword>
<evidence type="ECO:0000313" key="2">
    <source>
        <dbReference type="Proteomes" id="UP000593577"/>
    </source>
</evidence>
<feature type="non-terminal residue" evidence="1">
    <location>
        <position position="1"/>
    </location>
</feature>
<sequence length="66" mass="7353">DVCILCVTTTIDIKLAYVYFSYTVIASSSRKKVHDPWAFYLHVAGSIRLSPIAKISALLPPVQKRS</sequence>
<protein>
    <submittedName>
        <fullName evidence="1">Uncharacterized protein</fullName>
    </submittedName>
</protein>
<evidence type="ECO:0000313" key="1">
    <source>
        <dbReference type="EMBL" id="MBA0684595.1"/>
    </source>
</evidence>
<proteinExistence type="predicted"/>
<comment type="caution">
    <text evidence="1">The sequence shown here is derived from an EMBL/GenBank/DDBJ whole genome shotgun (WGS) entry which is preliminary data.</text>
</comment>
<name>A0A7J8XBE3_GOSAI</name>
<gene>
    <name evidence="1" type="ORF">Goari_026173</name>
</gene>
<accession>A0A7J8XBE3</accession>
<dbReference type="Proteomes" id="UP000593577">
    <property type="component" value="Unassembled WGS sequence"/>
</dbReference>
<dbReference type="AlphaFoldDB" id="A0A7J8XBE3"/>
<reference evidence="1 2" key="1">
    <citation type="journal article" date="2019" name="Genome Biol. Evol.">
        <title>Insights into the evolution of the New World diploid cottons (Gossypium, subgenus Houzingenia) based on genome sequencing.</title>
        <authorList>
            <person name="Grover C.E."/>
            <person name="Arick M.A. 2nd"/>
            <person name="Thrash A."/>
            <person name="Conover J.L."/>
            <person name="Sanders W.S."/>
            <person name="Peterson D.G."/>
            <person name="Frelichowski J.E."/>
            <person name="Scheffler J.A."/>
            <person name="Scheffler B.E."/>
            <person name="Wendel J.F."/>
        </authorList>
    </citation>
    <scope>NUCLEOTIDE SEQUENCE [LARGE SCALE GENOMIC DNA]</scope>
    <source>
        <strain evidence="1">185</strain>
        <tissue evidence="1">Leaf</tissue>
    </source>
</reference>